<dbReference type="PROSITE" id="PS50404">
    <property type="entry name" value="GST_NTER"/>
    <property type="match status" value="1"/>
</dbReference>
<sequence length="131" mass="14709">MSSDGEKVKIFTFWISPFANRVLIALEEMGVPFDSHEVDKNNKSPEFLEANPVYKNVPTIVHKGKPLSESLVILEYINDTWSSSPCGGTTLLPKDPYDKAIARFWADFIEKKILEGWMAYDIDGGRSPGRG</sequence>
<dbReference type="Gene3D" id="1.20.1050.10">
    <property type="match status" value="1"/>
</dbReference>
<evidence type="ECO:0000313" key="2">
    <source>
        <dbReference type="EMBL" id="JAG86947.1"/>
    </source>
</evidence>
<dbReference type="Gene3D" id="3.40.30.10">
    <property type="entry name" value="Glutaredoxin"/>
    <property type="match status" value="1"/>
</dbReference>
<dbReference type="InterPro" id="IPR045073">
    <property type="entry name" value="Omega/Tau-like"/>
</dbReference>
<organism evidence="2">
    <name type="scientific">Wollemia nobilis</name>
    <dbReference type="NCBI Taxonomy" id="56998"/>
    <lineage>
        <taxon>Eukaryota</taxon>
        <taxon>Viridiplantae</taxon>
        <taxon>Streptophyta</taxon>
        <taxon>Embryophyta</taxon>
        <taxon>Tracheophyta</taxon>
        <taxon>Spermatophyta</taxon>
        <taxon>Pinopsida</taxon>
        <taxon>Pinidae</taxon>
        <taxon>Conifers II</taxon>
        <taxon>Araucariales</taxon>
        <taxon>Araucariaceae</taxon>
        <taxon>Wollemia</taxon>
    </lineage>
</organism>
<feature type="domain" description="GST N-terminal" evidence="1">
    <location>
        <begin position="6"/>
        <end position="85"/>
    </location>
</feature>
<accession>A0A0C9S4H6</accession>
<dbReference type="SFLD" id="SFLDS00019">
    <property type="entry name" value="Glutathione_Transferase_(cytos"/>
    <property type="match status" value="1"/>
</dbReference>
<dbReference type="InterPro" id="IPR040079">
    <property type="entry name" value="Glutathione_S-Trfase"/>
</dbReference>
<dbReference type="GO" id="GO:0006749">
    <property type="term" value="P:glutathione metabolic process"/>
    <property type="evidence" value="ECO:0007669"/>
    <property type="project" value="TreeGrafter"/>
</dbReference>
<dbReference type="PANTHER" id="PTHR11260">
    <property type="entry name" value="GLUTATHIONE S-TRANSFERASE, GST, SUPERFAMILY, GST DOMAIN CONTAINING"/>
    <property type="match status" value="1"/>
</dbReference>
<dbReference type="GO" id="GO:0004364">
    <property type="term" value="F:glutathione transferase activity"/>
    <property type="evidence" value="ECO:0007669"/>
    <property type="project" value="TreeGrafter"/>
</dbReference>
<dbReference type="SUPFAM" id="SSF52833">
    <property type="entry name" value="Thioredoxin-like"/>
    <property type="match status" value="1"/>
</dbReference>
<dbReference type="InterPro" id="IPR004045">
    <property type="entry name" value="Glutathione_S-Trfase_N"/>
</dbReference>
<dbReference type="Pfam" id="PF13409">
    <property type="entry name" value="GST_N_2"/>
    <property type="match status" value="1"/>
</dbReference>
<proteinExistence type="predicted"/>
<dbReference type="EMBL" id="GCHU01013831">
    <property type="protein sequence ID" value="JAG86947.1"/>
    <property type="molecule type" value="Transcribed_RNA"/>
</dbReference>
<dbReference type="InterPro" id="IPR036249">
    <property type="entry name" value="Thioredoxin-like_sf"/>
</dbReference>
<dbReference type="AlphaFoldDB" id="A0A0C9S4H6"/>
<dbReference type="PANTHER" id="PTHR11260:SF676">
    <property type="entry name" value="GLUTATHIONE S-TRANSFERASE U8"/>
    <property type="match status" value="1"/>
</dbReference>
<protein>
    <submittedName>
        <fullName evidence="2">TSA: Wollemia nobilis Ref_Wollemi_Transcript_13910_1040 transcribed RNA sequence</fullName>
    </submittedName>
</protein>
<name>A0A0C9S4H6_9CONI</name>
<evidence type="ECO:0000259" key="1">
    <source>
        <dbReference type="PROSITE" id="PS50404"/>
    </source>
</evidence>
<dbReference type="SFLD" id="SFLDG00358">
    <property type="entry name" value="Main_(cytGST)"/>
    <property type="match status" value="1"/>
</dbReference>
<dbReference type="GO" id="GO:0005737">
    <property type="term" value="C:cytoplasm"/>
    <property type="evidence" value="ECO:0007669"/>
    <property type="project" value="TreeGrafter"/>
</dbReference>
<reference evidence="2" key="1">
    <citation type="submission" date="2015-02" db="EMBL/GenBank/DDBJ databases">
        <title>A transcriptome of Wollemia nobilis - a relic of Gondwana.</title>
        <authorList>
            <person name="Chia J.Y."/>
            <person name="Leong Y.S."/>
            <person name="Abdul Karim S."/>
            <person name="Wan Azmi N."/>
            <person name="Hercus R."/>
            <person name="Croft L."/>
        </authorList>
    </citation>
    <scope>NUCLEOTIDE SEQUENCE</scope>
    <source>
        <strain evidence="2">MaeBrown</strain>
        <tissue evidence="2">Leaf</tissue>
    </source>
</reference>